<organism evidence="2 3">
    <name type="scientific">Sorghum bicolor</name>
    <name type="common">Sorghum</name>
    <name type="synonym">Sorghum vulgare</name>
    <dbReference type="NCBI Taxonomy" id="4558"/>
    <lineage>
        <taxon>Eukaryota</taxon>
        <taxon>Viridiplantae</taxon>
        <taxon>Streptophyta</taxon>
        <taxon>Embryophyta</taxon>
        <taxon>Tracheophyta</taxon>
        <taxon>Spermatophyta</taxon>
        <taxon>Magnoliopsida</taxon>
        <taxon>Liliopsida</taxon>
        <taxon>Poales</taxon>
        <taxon>Poaceae</taxon>
        <taxon>PACMAD clade</taxon>
        <taxon>Panicoideae</taxon>
        <taxon>Andropogonodae</taxon>
        <taxon>Andropogoneae</taxon>
        <taxon>Sorghinae</taxon>
        <taxon>Sorghum</taxon>
    </lineage>
</organism>
<keyword evidence="3" id="KW-1185">Reference proteome</keyword>
<keyword evidence="1" id="KW-0472">Membrane</keyword>
<dbReference type="Proteomes" id="UP000000768">
    <property type="component" value="Chromosome 1"/>
</dbReference>
<keyword evidence="1" id="KW-1133">Transmembrane helix</keyword>
<evidence type="ECO:0000313" key="2">
    <source>
        <dbReference type="EMBL" id="KXG37285.2"/>
    </source>
</evidence>
<name>A0A1B6QH89_SORBI</name>
<dbReference type="Gramene" id="KXG37285">
    <property type="protein sequence ID" value="KXG37285"/>
    <property type="gene ID" value="SORBI_3001G042301"/>
</dbReference>
<proteinExistence type="predicted"/>
<dbReference type="InParanoid" id="A0A1B6QH89"/>
<dbReference type="AlphaFoldDB" id="A0A1B6QH89"/>
<keyword evidence="1" id="KW-0812">Transmembrane</keyword>
<dbReference type="EMBL" id="CM000760">
    <property type="protein sequence ID" value="KXG37285.2"/>
    <property type="molecule type" value="Genomic_DNA"/>
</dbReference>
<reference evidence="2 3" key="1">
    <citation type="journal article" date="2009" name="Nature">
        <title>The Sorghum bicolor genome and the diversification of grasses.</title>
        <authorList>
            <person name="Paterson A.H."/>
            <person name="Bowers J.E."/>
            <person name="Bruggmann R."/>
            <person name="Dubchak I."/>
            <person name="Grimwood J."/>
            <person name="Gundlach H."/>
            <person name="Haberer G."/>
            <person name="Hellsten U."/>
            <person name="Mitros T."/>
            <person name="Poliakov A."/>
            <person name="Schmutz J."/>
            <person name="Spannagl M."/>
            <person name="Tang H."/>
            <person name="Wang X."/>
            <person name="Wicker T."/>
            <person name="Bharti A.K."/>
            <person name="Chapman J."/>
            <person name="Feltus F.A."/>
            <person name="Gowik U."/>
            <person name="Grigoriev I.V."/>
            <person name="Lyons E."/>
            <person name="Maher C.A."/>
            <person name="Martis M."/>
            <person name="Narechania A."/>
            <person name="Otillar R.P."/>
            <person name="Penning B.W."/>
            <person name="Salamov A.A."/>
            <person name="Wang Y."/>
            <person name="Zhang L."/>
            <person name="Carpita N.C."/>
            <person name="Freeling M."/>
            <person name="Gingle A.R."/>
            <person name="Hash C.T."/>
            <person name="Keller B."/>
            <person name="Klein P."/>
            <person name="Kresovich S."/>
            <person name="McCann M.C."/>
            <person name="Ming R."/>
            <person name="Peterson D.G."/>
            <person name="Mehboob-ur-Rahman"/>
            <person name="Ware D."/>
            <person name="Westhoff P."/>
            <person name="Mayer K.F."/>
            <person name="Messing J."/>
            <person name="Rokhsar D.S."/>
        </authorList>
    </citation>
    <scope>NUCLEOTIDE SEQUENCE [LARGE SCALE GENOMIC DNA]</scope>
    <source>
        <strain evidence="3">cv. BTx623</strain>
    </source>
</reference>
<reference evidence="3" key="2">
    <citation type="journal article" date="2018" name="Plant J.">
        <title>The Sorghum bicolor reference genome: improved assembly, gene annotations, a transcriptome atlas, and signatures of genome organization.</title>
        <authorList>
            <person name="McCormick R.F."/>
            <person name="Truong S.K."/>
            <person name="Sreedasyam A."/>
            <person name="Jenkins J."/>
            <person name="Shu S."/>
            <person name="Sims D."/>
            <person name="Kennedy M."/>
            <person name="Amirebrahimi M."/>
            <person name="Weers B.D."/>
            <person name="McKinley B."/>
            <person name="Mattison A."/>
            <person name="Morishige D.T."/>
            <person name="Grimwood J."/>
            <person name="Schmutz J."/>
            <person name="Mullet J.E."/>
        </authorList>
    </citation>
    <scope>NUCLEOTIDE SEQUENCE [LARGE SCALE GENOMIC DNA]</scope>
    <source>
        <strain evidence="3">cv. BTx623</strain>
    </source>
</reference>
<protein>
    <submittedName>
        <fullName evidence="2">Uncharacterized protein</fullName>
    </submittedName>
</protein>
<sequence length="99" mass="10407">MHGSYRQVFPAIGCLNELRCQGPAPPTGWGRMSMPLALTVSVVDVVFAVLEAWVSACLSAAAAVARAARTASDRGASRHVSWILSHAPLCACVLCISLQ</sequence>
<evidence type="ECO:0000313" key="3">
    <source>
        <dbReference type="Proteomes" id="UP000000768"/>
    </source>
</evidence>
<accession>A0A1B6QH89</accession>
<feature type="transmembrane region" description="Helical" evidence="1">
    <location>
        <begin position="36"/>
        <end position="64"/>
    </location>
</feature>
<evidence type="ECO:0000256" key="1">
    <source>
        <dbReference type="SAM" id="Phobius"/>
    </source>
</evidence>
<gene>
    <name evidence="2" type="ORF">SORBI_3001G042301</name>
</gene>